<keyword evidence="2" id="KW-1133">Transmembrane helix</keyword>
<accession>A0A9I9EA35</accession>
<sequence>KKEKEKQKTESKALFAFGRIVLSITDGEAPAIHCDESSSAKQETQQLRLERSPYLKLNKTFMILCLYDYKWRREARNGGFEMCNNFYPNVIMLVSGGFIPFGVIGLRWGFAEGLKSSSTNSWTLQCLTTTSSDSKGWNTPPPMIVAGQSSTTTFGDSTDEPATTNSSDNRH</sequence>
<evidence type="ECO:0000256" key="2">
    <source>
        <dbReference type="SAM" id="Phobius"/>
    </source>
</evidence>
<evidence type="ECO:0000313" key="3">
    <source>
        <dbReference type="EnsemblPlants" id="MELO3C030893.2.1"/>
    </source>
</evidence>
<name>A0A9I9EA35_CUCME</name>
<dbReference type="EnsemblPlants" id="MELO3C030893.2.1">
    <property type="protein sequence ID" value="MELO3C030893.2.1"/>
    <property type="gene ID" value="MELO3C030893.2"/>
</dbReference>
<proteinExistence type="predicted"/>
<keyword evidence="2" id="KW-0812">Transmembrane</keyword>
<feature type="region of interest" description="Disordered" evidence="1">
    <location>
        <begin position="147"/>
        <end position="171"/>
    </location>
</feature>
<keyword evidence="2" id="KW-0472">Membrane</keyword>
<reference evidence="3" key="1">
    <citation type="submission" date="2023-03" db="UniProtKB">
        <authorList>
            <consortium name="EnsemblPlants"/>
        </authorList>
    </citation>
    <scope>IDENTIFICATION</scope>
</reference>
<protein>
    <submittedName>
        <fullName evidence="3">Uncharacterized protein</fullName>
    </submittedName>
</protein>
<evidence type="ECO:0000256" key="1">
    <source>
        <dbReference type="SAM" id="MobiDB-lite"/>
    </source>
</evidence>
<feature type="transmembrane region" description="Helical" evidence="2">
    <location>
        <begin position="86"/>
        <end position="110"/>
    </location>
</feature>
<dbReference type="Gramene" id="MELO3C030893.2.1">
    <property type="protein sequence ID" value="MELO3C030893.2.1"/>
    <property type="gene ID" value="MELO3C030893.2"/>
</dbReference>
<organism evidence="3">
    <name type="scientific">Cucumis melo</name>
    <name type="common">Muskmelon</name>
    <dbReference type="NCBI Taxonomy" id="3656"/>
    <lineage>
        <taxon>Eukaryota</taxon>
        <taxon>Viridiplantae</taxon>
        <taxon>Streptophyta</taxon>
        <taxon>Embryophyta</taxon>
        <taxon>Tracheophyta</taxon>
        <taxon>Spermatophyta</taxon>
        <taxon>Magnoliopsida</taxon>
        <taxon>eudicotyledons</taxon>
        <taxon>Gunneridae</taxon>
        <taxon>Pentapetalae</taxon>
        <taxon>rosids</taxon>
        <taxon>fabids</taxon>
        <taxon>Cucurbitales</taxon>
        <taxon>Cucurbitaceae</taxon>
        <taxon>Benincaseae</taxon>
        <taxon>Cucumis</taxon>
    </lineage>
</organism>
<dbReference type="AlphaFoldDB" id="A0A9I9EA35"/>